<evidence type="ECO:0000313" key="3">
    <source>
        <dbReference type="Proteomes" id="UP000778797"/>
    </source>
</evidence>
<keyword evidence="1" id="KW-1133">Transmembrane helix</keyword>
<accession>A0ABS8EKA3</accession>
<name>A0ABS8EKA3_9FLAO</name>
<evidence type="ECO:0000256" key="1">
    <source>
        <dbReference type="SAM" id="Phobius"/>
    </source>
</evidence>
<keyword evidence="3" id="KW-1185">Reference proteome</keyword>
<feature type="transmembrane region" description="Helical" evidence="1">
    <location>
        <begin position="189"/>
        <end position="206"/>
    </location>
</feature>
<feature type="transmembrane region" description="Helical" evidence="1">
    <location>
        <begin position="51"/>
        <end position="71"/>
    </location>
</feature>
<organism evidence="2 3">
    <name type="scientific">Winogradskyella immobilis</name>
    <dbReference type="NCBI Taxonomy" id="2816852"/>
    <lineage>
        <taxon>Bacteria</taxon>
        <taxon>Pseudomonadati</taxon>
        <taxon>Bacteroidota</taxon>
        <taxon>Flavobacteriia</taxon>
        <taxon>Flavobacteriales</taxon>
        <taxon>Flavobacteriaceae</taxon>
        <taxon>Winogradskyella</taxon>
    </lineage>
</organism>
<reference evidence="2" key="1">
    <citation type="submission" date="2021-03" db="EMBL/GenBank/DDBJ databases">
        <authorList>
            <person name="Ping X."/>
        </authorList>
    </citation>
    <scope>NUCLEOTIDE SEQUENCE</scope>
    <source>
        <strain evidence="2">E313</strain>
    </source>
</reference>
<keyword evidence="1" id="KW-0472">Membrane</keyword>
<keyword evidence="1" id="KW-0812">Transmembrane</keyword>
<dbReference type="Pfam" id="PF10067">
    <property type="entry name" value="DUF2306"/>
    <property type="match status" value="1"/>
</dbReference>
<dbReference type="EMBL" id="JAFMPT010000003">
    <property type="protein sequence ID" value="MCC1483649.1"/>
    <property type="molecule type" value="Genomic_DNA"/>
</dbReference>
<proteinExistence type="predicted"/>
<dbReference type="InterPro" id="IPR018750">
    <property type="entry name" value="DUF2306_membrane"/>
</dbReference>
<dbReference type="RefSeq" id="WP_227476099.1">
    <property type="nucleotide sequence ID" value="NZ_JAFMPT010000003.1"/>
</dbReference>
<feature type="transmembrane region" description="Helical" evidence="1">
    <location>
        <begin position="12"/>
        <end position="31"/>
    </location>
</feature>
<sequence>MRESLLRPLNAKSIFGLLILAFLFLFSLTYVVDDFKFYTLEESILGRLFVIKWWLIGHLSGGILALLIGPFQFWKNFRNKYIKLHRTLGKVYLIAILISSICSTVMAWTLAIQLNFAWAFSLQMLGVVWVTTAFMAYYTIRKKQIESHRQWMVRSYIVTFGFISFRWIMDLPLIQELGSFPEIAPTVIWSTWAIPLLIAQVVFQLNKKR</sequence>
<gene>
    <name evidence="2" type="ORF">J1C55_03520</name>
</gene>
<dbReference type="Proteomes" id="UP000778797">
    <property type="component" value="Unassembled WGS sequence"/>
</dbReference>
<comment type="caution">
    <text evidence="2">The sequence shown here is derived from an EMBL/GenBank/DDBJ whole genome shotgun (WGS) entry which is preliminary data.</text>
</comment>
<evidence type="ECO:0000313" key="2">
    <source>
        <dbReference type="EMBL" id="MCC1483649.1"/>
    </source>
</evidence>
<protein>
    <submittedName>
        <fullName evidence="2">DUF2306 domain-containing protein</fullName>
    </submittedName>
</protein>
<feature type="transmembrane region" description="Helical" evidence="1">
    <location>
        <begin position="116"/>
        <end position="139"/>
    </location>
</feature>
<feature type="transmembrane region" description="Helical" evidence="1">
    <location>
        <begin position="151"/>
        <end position="169"/>
    </location>
</feature>
<reference evidence="2" key="2">
    <citation type="submission" date="2021-10" db="EMBL/GenBank/DDBJ databases">
        <title>Genome of Winogradskyella sp. E313.</title>
        <authorList>
            <person name="Zhou Y."/>
        </authorList>
    </citation>
    <scope>NUCLEOTIDE SEQUENCE</scope>
    <source>
        <strain evidence="2">E313</strain>
    </source>
</reference>
<feature type="transmembrane region" description="Helical" evidence="1">
    <location>
        <begin position="91"/>
        <end position="110"/>
    </location>
</feature>